<comment type="subunit">
    <text evidence="6">Homodimer.</text>
</comment>
<evidence type="ECO:0000256" key="1">
    <source>
        <dbReference type="ARBA" id="ARBA00022490"/>
    </source>
</evidence>
<dbReference type="InterPro" id="IPR015424">
    <property type="entry name" value="PyrdxlP-dep_Trfase"/>
</dbReference>
<dbReference type="UniPathway" id="UPA00068"/>
<dbReference type="PIRSF" id="PIRSF000521">
    <property type="entry name" value="Transaminase_4ab_Lys_Orn"/>
    <property type="match status" value="1"/>
</dbReference>
<dbReference type="AlphaFoldDB" id="A0A1H3NU05"/>
<feature type="binding site" evidence="6">
    <location>
        <position position="262"/>
    </location>
    <ligand>
        <name>substrate</name>
    </ligand>
</feature>
<feature type="binding site" evidence="6">
    <location>
        <begin position="207"/>
        <end position="210"/>
    </location>
    <ligand>
        <name>pyridoxal 5'-phosphate</name>
        <dbReference type="ChEBI" id="CHEBI:597326"/>
    </ligand>
</feature>
<feature type="binding site" evidence="6">
    <location>
        <begin position="95"/>
        <end position="96"/>
    </location>
    <ligand>
        <name>pyridoxal 5'-phosphate</name>
        <dbReference type="ChEBI" id="CHEBI:597326"/>
    </ligand>
</feature>
<dbReference type="GO" id="GO:0005737">
    <property type="term" value="C:cytoplasm"/>
    <property type="evidence" value="ECO:0007669"/>
    <property type="project" value="UniProtKB-SubCell"/>
</dbReference>
<dbReference type="EC" id="2.6.1.118" evidence="6"/>
<dbReference type="OrthoDB" id="85346at2157"/>
<name>A0A1H3NU05_9EURY</name>
<feature type="modified residue" description="N6-(pyridoxal phosphate)lysine" evidence="6">
    <location>
        <position position="236"/>
    </location>
</feature>
<dbReference type="InterPro" id="IPR049704">
    <property type="entry name" value="Aminotrans_3_PPA_site"/>
</dbReference>
<dbReference type="GO" id="GO:0030170">
    <property type="term" value="F:pyridoxal phosphate binding"/>
    <property type="evidence" value="ECO:0007669"/>
    <property type="project" value="InterPro"/>
</dbReference>
<evidence type="ECO:0000256" key="2">
    <source>
        <dbReference type="ARBA" id="ARBA00022576"/>
    </source>
</evidence>
<dbReference type="InterPro" id="IPR015422">
    <property type="entry name" value="PyrdxlP-dep_Trfase_small"/>
</dbReference>
<keyword evidence="1 6" id="KW-0963">Cytoplasm</keyword>
<evidence type="ECO:0000256" key="6">
    <source>
        <dbReference type="HAMAP-Rule" id="MF_02084"/>
    </source>
</evidence>
<dbReference type="UniPathway" id="UPA00033">
    <property type="reaction ID" value="UER00038"/>
</dbReference>
<dbReference type="PANTHER" id="PTHR11986:SF79">
    <property type="entry name" value="ACETYLORNITHINE AMINOTRANSFERASE, MITOCHONDRIAL"/>
    <property type="match status" value="1"/>
</dbReference>
<dbReference type="GO" id="GO:0019878">
    <property type="term" value="P:lysine biosynthetic process via aminoadipic acid"/>
    <property type="evidence" value="ECO:0007669"/>
    <property type="project" value="UniProtKB-UniRule"/>
</dbReference>
<comment type="cofactor">
    <cofactor evidence="6">
        <name>pyridoxal 5'-phosphate</name>
        <dbReference type="ChEBI" id="CHEBI:597326"/>
    </cofactor>
    <text evidence="6">Binds 1 pyridoxal phosphate per subunit.</text>
</comment>
<dbReference type="RefSeq" id="WP_092735219.1">
    <property type="nucleotide sequence ID" value="NZ_FNPC01000015.1"/>
</dbReference>
<keyword evidence="6" id="KW-0055">Arginine biosynthesis</keyword>
<comment type="pathway">
    <text evidence="6">Amino-acid biosynthesis; L-arginine biosynthesis.</text>
</comment>
<dbReference type="GO" id="GO:0042802">
    <property type="term" value="F:identical protein binding"/>
    <property type="evidence" value="ECO:0007669"/>
    <property type="project" value="TreeGrafter"/>
</dbReference>
<dbReference type="Pfam" id="PF00202">
    <property type="entry name" value="Aminotran_3"/>
    <property type="match status" value="1"/>
</dbReference>
<dbReference type="GO" id="GO:0008483">
    <property type="term" value="F:transaminase activity"/>
    <property type="evidence" value="ECO:0007669"/>
    <property type="project" value="UniProtKB-UniRule"/>
</dbReference>
<keyword evidence="4 6" id="KW-0808">Transferase</keyword>
<keyword evidence="6" id="KW-0457">Lysine biosynthesis</keyword>
<sequence>MSGFVFSEKPITIESGEGATLVADDGTEYLDFGASYACTPLGHSHPAVTDAVQEQAAELTYVQASYPVETRTETYEKLAALAPGDLDNVWLCNSGTEANEAAMKFARAATGEEKIVATKRAFHGRTLGALAMTWKQKYKAPYEPLAGGIEFVEYGDAAALAETVDENTAAVFLEPVQGEGGIHPAAVEYLQSAREVTAEAGAALVLDEIQTGVGRTGTLWACEQADVVPDVLTTAKGIANGLPMGATLCADWIAEDFGDHGSTFSGGPVVCAAANATLETVVEEDLPAHAAAVGDDLRERLQAAADDHDLPVRDVRGSGLMVGIEVKRGANRILRDLAIDQAVLALPAGRSVVRLLPPLVVDEADAERFVDAFVEVLSG</sequence>
<evidence type="ECO:0000313" key="8">
    <source>
        <dbReference type="Proteomes" id="UP000199079"/>
    </source>
</evidence>
<feature type="binding site" evidence="6">
    <location>
        <position position="125"/>
    </location>
    <ligand>
        <name>substrate</name>
    </ligand>
</feature>
<accession>A0A1H3NU05</accession>
<reference evidence="8" key="1">
    <citation type="submission" date="2016-10" db="EMBL/GenBank/DDBJ databases">
        <authorList>
            <person name="Varghese N."/>
            <person name="Submissions S."/>
        </authorList>
    </citation>
    <scope>NUCLEOTIDE SEQUENCE [LARGE SCALE GENOMIC DNA]</scope>
    <source>
        <strain evidence="8">DC30,IBRC 10041,KCTC 4046</strain>
    </source>
</reference>
<evidence type="ECO:0000256" key="3">
    <source>
        <dbReference type="ARBA" id="ARBA00022605"/>
    </source>
</evidence>
<evidence type="ECO:0000313" key="7">
    <source>
        <dbReference type="EMBL" id="SDY92407.1"/>
    </source>
</evidence>
<dbReference type="Gene3D" id="3.90.1150.10">
    <property type="entry name" value="Aspartate Aminotransferase, domain 1"/>
    <property type="match status" value="1"/>
</dbReference>
<dbReference type="Proteomes" id="UP000199079">
    <property type="component" value="Unassembled WGS sequence"/>
</dbReference>
<organism evidence="7 8">
    <name type="scientific">Halopenitus persicus</name>
    <dbReference type="NCBI Taxonomy" id="1048396"/>
    <lineage>
        <taxon>Archaea</taxon>
        <taxon>Methanobacteriati</taxon>
        <taxon>Methanobacteriota</taxon>
        <taxon>Stenosarchaea group</taxon>
        <taxon>Halobacteria</taxon>
        <taxon>Halobacteriales</taxon>
        <taxon>Haloferacaceae</taxon>
        <taxon>Halopenitus</taxon>
    </lineage>
</organism>
<dbReference type="Gene3D" id="3.40.640.10">
    <property type="entry name" value="Type I PLP-dependent aspartate aminotransferase-like (Major domain)"/>
    <property type="match status" value="1"/>
</dbReference>
<comment type="catalytic activity">
    <reaction evidence="6">
        <text>[amino-group carrier protein]-C-terminal-gamma-(L-lysyl)-L-glutamate + 2-oxoglutarate = [amino-group carrier protein]-C-terminal-N-(1-carboxy-5-oxopentan-1-yl)-L-glutamine + L-glutamate</text>
        <dbReference type="Rhea" id="RHEA:41952"/>
        <dbReference type="Rhea" id="RHEA-COMP:9714"/>
        <dbReference type="Rhea" id="RHEA-COMP:9715"/>
        <dbReference type="ChEBI" id="CHEBI:16810"/>
        <dbReference type="ChEBI" id="CHEBI:29985"/>
        <dbReference type="ChEBI" id="CHEBI:78501"/>
        <dbReference type="ChEBI" id="CHEBI:78526"/>
        <dbReference type="EC" id="2.6.1.118"/>
    </reaction>
</comment>
<comment type="pathway">
    <text evidence="6">Amino-acid biosynthesis; L-lysine biosynthesis via AAA pathway; L-lysine from L-alpha-aminoadipate (Thermus route): step 4/5.</text>
</comment>
<protein>
    <recommendedName>
        <fullName evidence="6">Putative [LysW]-aminoadipate semialdehyde/glutamate semialdehyde transaminase</fullName>
        <ecNumber evidence="6">2.6.1.118</ecNumber>
        <ecNumber evidence="6">2.6.1.124</ecNumber>
    </recommendedName>
</protein>
<feature type="binding site" evidence="6">
    <location>
        <position position="122"/>
    </location>
    <ligand>
        <name>pyridoxal 5'-phosphate</name>
        <dbReference type="ChEBI" id="CHEBI:597326"/>
    </ligand>
</feature>
<dbReference type="PANTHER" id="PTHR11986">
    <property type="entry name" value="AMINOTRANSFERASE CLASS III"/>
    <property type="match status" value="1"/>
</dbReference>
<dbReference type="FunFam" id="3.40.640.10:FF:000004">
    <property type="entry name" value="Acetylornithine aminotransferase"/>
    <property type="match status" value="1"/>
</dbReference>
<comment type="similarity">
    <text evidence="6">Belongs to the class-III pyridoxal-phosphate-dependent aminotransferase family. LysJ subfamily.</text>
</comment>
<comment type="function">
    <text evidence="6">Involved in both the arginine and lysine biosynthetic pathways.</text>
</comment>
<dbReference type="SUPFAM" id="SSF53383">
    <property type="entry name" value="PLP-dependent transferases"/>
    <property type="match status" value="1"/>
</dbReference>
<keyword evidence="3 6" id="KW-0028">Amino-acid biosynthesis</keyword>
<gene>
    <name evidence="6" type="primary">lysJ</name>
    <name evidence="7" type="ORF">SAMN05216564_11537</name>
</gene>
<keyword evidence="8" id="KW-1185">Reference proteome</keyword>
<dbReference type="EC" id="2.6.1.124" evidence="6"/>
<dbReference type="InterPro" id="IPR037537">
    <property type="entry name" value="LysJ"/>
</dbReference>
<comment type="subcellular location">
    <subcellularLocation>
        <location evidence="6">Cytoplasm</location>
    </subcellularLocation>
</comment>
<dbReference type="HAMAP" id="MF_02084">
    <property type="entry name" value="LysJ_aminotrans_3"/>
    <property type="match status" value="1"/>
</dbReference>
<evidence type="ECO:0000256" key="4">
    <source>
        <dbReference type="ARBA" id="ARBA00022679"/>
    </source>
</evidence>
<dbReference type="GO" id="GO:0042450">
    <property type="term" value="P:L-arginine biosynthetic process via ornithine"/>
    <property type="evidence" value="ECO:0007669"/>
    <property type="project" value="UniProtKB-UniRule"/>
</dbReference>
<dbReference type="EMBL" id="FNPC01000015">
    <property type="protein sequence ID" value="SDY92407.1"/>
    <property type="molecule type" value="Genomic_DNA"/>
</dbReference>
<proteinExistence type="inferred from homology"/>
<dbReference type="PROSITE" id="PS00600">
    <property type="entry name" value="AA_TRANSFER_CLASS_3"/>
    <property type="match status" value="1"/>
</dbReference>
<comment type="catalytic activity">
    <reaction evidence="6">
        <text>[amino-group carrier protein]-C-terminal-gamma-(L-ornithyl)-L-glutamate + 2-oxoglutarate = [amino-group carrier protein]-C-terminal-gamma-(L-glutamyl-5-semialdehyde)-L-glutamate + L-glutamate</text>
        <dbReference type="Rhea" id="RHEA:52672"/>
        <dbReference type="Rhea" id="RHEA-COMP:13327"/>
        <dbReference type="Rhea" id="RHEA-COMP:13328"/>
        <dbReference type="ChEBI" id="CHEBI:16810"/>
        <dbReference type="ChEBI" id="CHEBI:29985"/>
        <dbReference type="ChEBI" id="CHEBI:136761"/>
        <dbReference type="ChEBI" id="CHEBI:136763"/>
        <dbReference type="EC" id="2.6.1.124"/>
    </reaction>
</comment>
<keyword evidence="2 6" id="KW-0032">Aminotransferase</keyword>
<dbReference type="InterPro" id="IPR015421">
    <property type="entry name" value="PyrdxlP-dep_Trfase_major"/>
</dbReference>
<dbReference type="InterPro" id="IPR050103">
    <property type="entry name" value="Class-III_PLP-dep_AT"/>
</dbReference>
<dbReference type="CDD" id="cd00610">
    <property type="entry name" value="OAT_like"/>
    <property type="match status" value="1"/>
</dbReference>
<feature type="binding site" evidence="6">
    <location>
        <position position="263"/>
    </location>
    <ligand>
        <name>pyridoxal 5'-phosphate</name>
        <dbReference type="ChEBI" id="CHEBI:597326"/>
    </ligand>
</feature>
<evidence type="ECO:0000256" key="5">
    <source>
        <dbReference type="ARBA" id="ARBA00022898"/>
    </source>
</evidence>
<dbReference type="InterPro" id="IPR005814">
    <property type="entry name" value="Aminotrans_3"/>
</dbReference>
<keyword evidence="5 6" id="KW-0663">Pyridoxal phosphate</keyword>